<reference evidence="2 3" key="1">
    <citation type="journal article" date="2017" name="G3 (Bethesda)">
        <title>First Draft Genome Sequence of the Pathogenic Fungus Lomentospora prolificans (Formerly Scedosporium prolificans).</title>
        <authorList>
            <person name="Luo R."/>
            <person name="Zimin A."/>
            <person name="Workman R."/>
            <person name="Fan Y."/>
            <person name="Pertea G."/>
            <person name="Grossman N."/>
            <person name="Wear M.P."/>
            <person name="Jia B."/>
            <person name="Miller H."/>
            <person name="Casadevall A."/>
            <person name="Timp W."/>
            <person name="Zhang S.X."/>
            <person name="Salzberg S.L."/>
        </authorList>
    </citation>
    <scope>NUCLEOTIDE SEQUENCE [LARGE SCALE GENOMIC DNA]</scope>
    <source>
        <strain evidence="2 3">JHH-5317</strain>
    </source>
</reference>
<dbReference type="EMBL" id="NLAX01000701">
    <property type="protein sequence ID" value="PKS07757.1"/>
    <property type="molecule type" value="Genomic_DNA"/>
</dbReference>
<dbReference type="Pfam" id="PF03795">
    <property type="entry name" value="YCII"/>
    <property type="match status" value="1"/>
</dbReference>
<dbReference type="PANTHER" id="PTHR33606:SF3">
    <property type="entry name" value="PROTEIN YCII"/>
    <property type="match status" value="1"/>
</dbReference>
<dbReference type="PANTHER" id="PTHR33606">
    <property type="entry name" value="PROTEIN YCII"/>
    <property type="match status" value="1"/>
</dbReference>
<dbReference type="STRING" id="41688.A0A2N3N5R6"/>
<organism evidence="2 3">
    <name type="scientific">Lomentospora prolificans</name>
    <dbReference type="NCBI Taxonomy" id="41688"/>
    <lineage>
        <taxon>Eukaryota</taxon>
        <taxon>Fungi</taxon>
        <taxon>Dikarya</taxon>
        <taxon>Ascomycota</taxon>
        <taxon>Pezizomycotina</taxon>
        <taxon>Sordariomycetes</taxon>
        <taxon>Hypocreomycetidae</taxon>
        <taxon>Microascales</taxon>
        <taxon>Microascaceae</taxon>
        <taxon>Lomentospora</taxon>
    </lineage>
</organism>
<dbReference type="SUPFAM" id="SSF54909">
    <property type="entry name" value="Dimeric alpha+beta barrel"/>
    <property type="match status" value="1"/>
</dbReference>
<proteinExistence type="predicted"/>
<dbReference type="Proteomes" id="UP000233524">
    <property type="component" value="Unassembled WGS sequence"/>
</dbReference>
<protein>
    <recommendedName>
        <fullName evidence="1">YCII-related domain-containing protein</fullName>
    </recommendedName>
</protein>
<name>A0A2N3N5R6_9PEZI</name>
<keyword evidence="3" id="KW-1185">Reference proteome</keyword>
<comment type="caution">
    <text evidence="2">The sequence shown here is derived from an EMBL/GenBank/DDBJ whole genome shotgun (WGS) entry which is preliminary data.</text>
</comment>
<evidence type="ECO:0000313" key="2">
    <source>
        <dbReference type="EMBL" id="PKS07757.1"/>
    </source>
</evidence>
<gene>
    <name evidence="2" type="ORF">jhhlp_006365</name>
</gene>
<evidence type="ECO:0000313" key="3">
    <source>
        <dbReference type="Proteomes" id="UP000233524"/>
    </source>
</evidence>
<dbReference type="AlphaFoldDB" id="A0A2N3N5R6"/>
<dbReference type="OrthoDB" id="5519740at2759"/>
<accession>A0A2N3N5R6</accession>
<dbReference type="Gene3D" id="3.30.70.1060">
    <property type="entry name" value="Dimeric alpha+beta barrel"/>
    <property type="match status" value="1"/>
</dbReference>
<sequence length="161" mass="18120">MSLFRRLNPIATQFTSIPLPARTLLRPSIASSSAPRHPSFPGIISPIRTMATPAKKTEWLVVIPDKEGVHEKRLEVRPKHFEGIKPFEESGKFKMGGAVLNEVPKDGNPQNFSFYGSTIIVVADTKEEVLDIIKKDIYTENGVWDIEKVQIWPVLLAFRNP</sequence>
<dbReference type="InterPro" id="IPR005545">
    <property type="entry name" value="YCII"/>
</dbReference>
<feature type="domain" description="YCII-related" evidence="1">
    <location>
        <begin position="58"/>
        <end position="150"/>
    </location>
</feature>
<dbReference type="VEuPathDB" id="FungiDB:jhhlp_006365"/>
<dbReference type="InParanoid" id="A0A2N3N5R6"/>
<dbReference type="InterPro" id="IPR051807">
    <property type="entry name" value="Sec-metab_biosynth-assoc"/>
</dbReference>
<evidence type="ECO:0000259" key="1">
    <source>
        <dbReference type="Pfam" id="PF03795"/>
    </source>
</evidence>
<dbReference type="InterPro" id="IPR011008">
    <property type="entry name" value="Dimeric_a/b-barrel"/>
</dbReference>